<proteinExistence type="predicted"/>
<keyword evidence="1" id="KW-0808">Transferase</keyword>
<keyword evidence="2 5" id="KW-0547">Nucleotide-binding</keyword>
<dbReference type="SMART" id="SM00220">
    <property type="entry name" value="S_TKc"/>
    <property type="match status" value="1"/>
</dbReference>
<dbReference type="PANTHER" id="PTHR48011">
    <property type="entry name" value="CCR4-NOT TRANSCRIPTIONAL COMPLEX SUBUNIT CAF120-RELATED"/>
    <property type="match status" value="1"/>
</dbReference>
<evidence type="ECO:0000259" key="8">
    <source>
        <dbReference type="PROSITE" id="PS50011"/>
    </source>
</evidence>
<keyword evidence="7" id="KW-0812">Transmembrane</keyword>
<dbReference type="PROSITE" id="PS00107">
    <property type="entry name" value="PROTEIN_KINASE_ATP"/>
    <property type="match status" value="1"/>
</dbReference>
<dbReference type="GO" id="GO:0004672">
    <property type="term" value="F:protein kinase activity"/>
    <property type="evidence" value="ECO:0007669"/>
    <property type="project" value="InterPro"/>
</dbReference>
<dbReference type="SUPFAM" id="SSF56112">
    <property type="entry name" value="Protein kinase-like (PK-like)"/>
    <property type="match status" value="1"/>
</dbReference>
<sequence>MDKQFKQDSSSSSWVRGTAIGKGSFGTVSLAFRNNAADSAAAAAGSDCVFAVKSVNKNSCLPSQIEALENEIRILRSVSSPYVVEYFGDDETEEGTSEFRNLHMEYLPGGTVADVARARRLDDDFGVEEERMIRNYAFCVASGLKYLHSQGIVHCDVKGDNVLVGPTPGNAKLADFGSSAASTAGKYRILPRGSPLWMAPEVIRGEYQGPESDVWSLGCTVIEMVTGKPAWEDKGAAETIRRIGYSDESPRIPTQLSETGRDFVEKCLRRGISQRWSCDQLLQHPFLSKCTQAPEFATYASPRCVLDWFNLDSDMEEDEEITSICQSDCSLEAKDRIGKLNSGGGAIWESDGWTLVRGLVGVTEVKESAAALSVSDNDDETKEEVGTSSGYWGIEGSELEDEDSFGIGELRKSTSVEYLADSFYRCGSICPAVETEHPHCHHDNGRGGGVTGPNDRPGRVIPEPVVVIDEESHPRFCGNQYLQFFLCWSSLLLFHRFDHTISCCNNLMYFGICLLYENIWLHFNFVLVLLLFEFGIFTGFV</sequence>
<dbReference type="PANTHER" id="PTHR48011:SF7">
    <property type="entry name" value="F10K1.14 PROTEIN"/>
    <property type="match status" value="1"/>
</dbReference>
<dbReference type="InterPro" id="IPR000719">
    <property type="entry name" value="Prot_kinase_dom"/>
</dbReference>
<evidence type="ECO:0000256" key="3">
    <source>
        <dbReference type="ARBA" id="ARBA00022777"/>
    </source>
</evidence>
<dbReference type="PROSITE" id="PS50011">
    <property type="entry name" value="PROTEIN_KINASE_DOM"/>
    <property type="match status" value="1"/>
</dbReference>
<keyword evidence="4 5" id="KW-0067">ATP-binding</keyword>
<evidence type="ECO:0000256" key="4">
    <source>
        <dbReference type="ARBA" id="ARBA00022840"/>
    </source>
</evidence>
<evidence type="ECO:0000256" key="6">
    <source>
        <dbReference type="SAM" id="MobiDB-lite"/>
    </source>
</evidence>
<accession>A0AAV1DIP9</accession>
<dbReference type="InterPro" id="IPR011009">
    <property type="entry name" value="Kinase-like_dom_sf"/>
</dbReference>
<keyword evidence="10" id="KW-1185">Reference proteome</keyword>
<dbReference type="GO" id="GO:0007165">
    <property type="term" value="P:signal transduction"/>
    <property type="evidence" value="ECO:0007669"/>
    <property type="project" value="TreeGrafter"/>
</dbReference>
<feature type="transmembrane region" description="Helical" evidence="7">
    <location>
        <begin position="519"/>
        <end position="540"/>
    </location>
</feature>
<evidence type="ECO:0000256" key="1">
    <source>
        <dbReference type="ARBA" id="ARBA00022679"/>
    </source>
</evidence>
<dbReference type="Proteomes" id="UP001161247">
    <property type="component" value="Chromosome 5"/>
</dbReference>
<evidence type="ECO:0000256" key="5">
    <source>
        <dbReference type="PROSITE-ProRule" id="PRU10141"/>
    </source>
</evidence>
<dbReference type="EMBL" id="OX459122">
    <property type="protein sequence ID" value="CAI9107001.1"/>
    <property type="molecule type" value="Genomic_DNA"/>
</dbReference>
<dbReference type="Gene3D" id="1.10.510.10">
    <property type="entry name" value="Transferase(Phosphotransferase) domain 1"/>
    <property type="match status" value="1"/>
</dbReference>
<dbReference type="AlphaFoldDB" id="A0AAV1DIP9"/>
<evidence type="ECO:0000313" key="9">
    <source>
        <dbReference type="EMBL" id="CAI9107001.1"/>
    </source>
</evidence>
<feature type="binding site" evidence="5">
    <location>
        <position position="53"/>
    </location>
    <ligand>
        <name>ATP</name>
        <dbReference type="ChEBI" id="CHEBI:30616"/>
    </ligand>
</feature>
<feature type="region of interest" description="Disordered" evidence="6">
    <location>
        <begin position="371"/>
        <end position="395"/>
    </location>
</feature>
<reference evidence="9" key="1">
    <citation type="submission" date="2023-03" db="EMBL/GenBank/DDBJ databases">
        <authorList>
            <person name="Julca I."/>
        </authorList>
    </citation>
    <scope>NUCLEOTIDE SEQUENCE</scope>
</reference>
<feature type="domain" description="Protein kinase" evidence="8">
    <location>
        <begin position="14"/>
        <end position="287"/>
    </location>
</feature>
<keyword evidence="7" id="KW-0472">Membrane</keyword>
<protein>
    <submittedName>
        <fullName evidence="9">OLC1v1006265C1</fullName>
    </submittedName>
</protein>
<dbReference type="InterPro" id="IPR008271">
    <property type="entry name" value="Ser/Thr_kinase_AS"/>
</dbReference>
<dbReference type="InterPro" id="IPR052751">
    <property type="entry name" value="Plant_MAPKKK"/>
</dbReference>
<evidence type="ECO:0000313" key="10">
    <source>
        <dbReference type="Proteomes" id="UP001161247"/>
    </source>
</evidence>
<dbReference type="InterPro" id="IPR017441">
    <property type="entry name" value="Protein_kinase_ATP_BS"/>
</dbReference>
<organism evidence="9 10">
    <name type="scientific">Oldenlandia corymbosa var. corymbosa</name>
    <dbReference type="NCBI Taxonomy" id="529605"/>
    <lineage>
        <taxon>Eukaryota</taxon>
        <taxon>Viridiplantae</taxon>
        <taxon>Streptophyta</taxon>
        <taxon>Embryophyta</taxon>
        <taxon>Tracheophyta</taxon>
        <taxon>Spermatophyta</taxon>
        <taxon>Magnoliopsida</taxon>
        <taxon>eudicotyledons</taxon>
        <taxon>Gunneridae</taxon>
        <taxon>Pentapetalae</taxon>
        <taxon>asterids</taxon>
        <taxon>lamiids</taxon>
        <taxon>Gentianales</taxon>
        <taxon>Rubiaceae</taxon>
        <taxon>Rubioideae</taxon>
        <taxon>Spermacoceae</taxon>
        <taxon>Hedyotis-Oldenlandia complex</taxon>
        <taxon>Oldenlandia</taxon>
    </lineage>
</organism>
<evidence type="ECO:0000256" key="7">
    <source>
        <dbReference type="SAM" id="Phobius"/>
    </source>
</evidence>
<evidence type="ECO:0000256" key="2">
    <source>
        <dbReference type="ARBA" id="ARBA00022741"/>
    </source>
</evidence>
<dbReference type="GO" id="GO:0005524">
    <property type="term" value="F:ATP binding"/>
    <property type="evidence" value="ECO:0007669"/>
    <property type="project" value="UniProtKB-UniRule"/>
</dbReference>
<keyword evidence="3" id="KW-0418">Kinase</keyword>
<dbReference type="CDD" id="cd06606">
    <property type="entry name" value="STKc_MAPKKK"/>
    <property type="match status" value="1"/>
</dbReference>
<dbReference type="PROSITE" id="PS00108">
    <property type="entry name" value="PROTEIN_KINASE_ST"/>
    <property type="match status" value="1"/>
</dbReference>
<name>A0AAV1DIP9_OLDCO</name>
<keyword evidence="7" id="KW-1133">Transmembrane helix</keyword>
<gene>
    <name evidence="9" type="ORF">OLC1_LOCUS15410</name>
</gene>
<dbReference type="Pfam" id="PF00069">
    <property type="entry name" value="Pkinase"/>
    <property type="match status" value="1"/>
</dbReference>